<dbReference type="Gramene" id="Pp3c17_13350V3.2">
    <property type="protein sequence ID" value="Pp3c17_13350V3.2"/>
    <property type="gene ID" value="Pp3c17_13350"/>
</dbReference>
<keyword evidence="3" id="KW-1185">Reference proteome</keyword>
<dbReference type="RefSeq" id="XP_024400524.1">
    <property type="nucleotide sequence ID" value="XM_024544756.2"/>
</dbReference>
<dbReference type="EnsemblPlants" id="Pp3c17_13350V3.2">
    <property type="protein sequence ID" value="Pp3c17_13350V3.2"/>
    <property type="gene ID" value="Pp3c17_13350"/>
</dbReference>
<dbReference type="OrthoDB" id="1937951at2759"/>
<reference evidence="2" key="3">
    <citation type="submission" date="2020-12" db="UniProtKB">
        <authorList>
            <consortium name="EnsemblPlants"/>
        </authorList>
    </citation>
    <scope>IDENTIFICATION</scope>
</reference>
<dbReference type="AlphaFoldDB" id="A0A7I4BC04"/>
<sequence>MPCLCSPSTHAGSFRCRLHRSHSWGGRTYVPRSGEDLEMSTDSLIENCLNKDSKSNLKPVSSLPAPSRTPTVRSPPKGTSRLRNMVCSSDEEDEVVKPSVPVIERMPSMKMASGTGGSYSSAPGGRAAMFRMLKTGQPISRIYS</sequence>
<dbReference type="Proteomes" id="UP000006727">
    <property type="component" value="Chromosome 17"/>
</dbReference>
<accession>A0A7I4BC04</accession>
<proteinExistence type="predicted"/>
<name>A0A7I4BC04_PHYPA</name>
<dbReference type="KEGG" id="ppp:112294405"/>
<feature type="region of interest" description="Disordered" evidence="1">
    <location>
        <begin position="50"/>
        <end position="82"/>
    </location>
</feature>
<dbReference type="GeneID" id="112294405"/>
<protein>
    <submittedName>
        <fullName evidence="2">Uncharacterized protein</fullName>
    </submittedName>
</protein>
<evidence type="ECO:0000313" key="2">
    <source>
        <dbReference type="EnsemblPlants" id="Pp3c17_13350V3.2"/>
    </source>
</evidence>
<gene>
    <name evidence="2" type="primary">LOC112294405</name>
</gene>
<reference evidence="2 3" key="1">
    <citation type="journal article" date="2008" name="Science">
        <title>The Physcomitrella genome reveals evolutionary insights into the conquest of land by plants.</title>
        <authorList>
            <person name="Rensing S."/>
            <person name="Lang D."/>
            <person name="Zimmer A."/>
            <person name="Terry A."/>
            <person name="Salamov A."/>
            <person name="Shapiro H."/>
            <person name="Nishiyama T."/>
            <person name="Perroud P.-F."/>
            <person name="Lindquist E."/>
            <person name="Kamisugi Y."/>
            <person name="Tanahashi T."/>
            <person name="Sakakibara K."/>
            <person name="Fujita T."/>
            <person name="Oishi K."/>
            <person name="Shin-I T."/>
            <person name="Kuroki Y."/>
            <person name="Toyoda A."/>
            <person name="Suzuki Y."/>
            <person name="Hashimoto A."/>
            <person name="Yamaguchi K."/>
            <person name="Sugano A."/>
            <person name="Kohara Y."/>
            <person name="Fujiyama A."/>
            <person name="Anterola A."/>
            <person name="Aoki S."/>
            <person name="Ashton N."/>
            <person name="Barbazuk W.B."/>
            <person name="Barker E."/>
            <person name="Bennetzen J."/>
            <person name="Bezanilla M."/>
            <person name="Blankenship R."/>
            <person name="Cho S.H."/>
            <person name="Dutcher S."/>
            <person name="Estelle M."/>
            <person name="Fawcett J.A."/>
            <person name="Gundlach H."/>
            <person name="Hanada K."/>
            <person name="Heyl A."/>
            <person name="Hicks K.A."/>
            <person name="Hugh J."/>
            <person name="Lohr M."/>
            <person name="Mayer K."/>
            <person name="Melkozernov A."/>
            <person name="Murata T."/>
            <person name="Nelson D."/>
            <person name="Pils B."/>
            <person name="Prigge M."/>
            <person name="Reiss B."/>
            <person name="Renner T."/>
            <person name="Rombauts S."/>
            <person name="Rushton P."/>
            <person name="Sanderfoot A."/>
            <person name="Schween G."/>
            <person name="Shiu S.-H."/>
            <person name="Stueber K."/>
            <person name="Theodoulou F.L."/>
            <person name="Tu H."/>
            <person name="Van de Peer Y."/>
            <person name="Verrier P.J."/>
            <person name="Waters E."/>
            <person name="Wood A."/>
            <person name="Yang L."/>
            <person name="Cove D."/>
            <person name="Cuming A."/>
            <person name="Hasebe M."/>
            <person name="Lucas S."/>
            <person name="Mishler D.B."/>
            <person name="Reski R."/>
            <person name="Grigoriev I."/>
            <person name="Quatrano R.S."/>
            <person name="Boore J.L."/>
        </authorList>
    </citation>
    <scope>NUCLEOTIDE SEQUENCE [LARGE SCALE GENOMIC DNA]</scope>
    <source>
        <strain evidence="2 3">cv. Gransden 2004</strain>
    </source>
</reference>
<reference evidence="2 3" key="2">
    <citation type="journal article" date="2018" name="Plant J.">
        <title>The Physcomitrella patens chromosome-scale assembly reveals moss genome structure and evolution.</title>
        <authorList>
            <person name="Lang D."/>
            <person name="Ullrich K.K."/>
            <person name="Murat F."/>
            <person name="Fuchs J."/>
            <person name="Jenkins J."/>
            <person name="Haas F.B."/>
            <person name="Piednoel M."/>
            <person name="Gundlach H."/>
            <person name="Van Bel M."/>
            <person name="Meyberg R."/>
            <person name="Vives C."/>
            <person name="Morata J."/>
            <person name="Symeonidi A."/>
            <person name="Hiss M."/>
            <person name="Muchero W."/>
            <person name="Kamisugi Y."/>
            <person name="Saleh O."/>
            <person name="Blanc G."/>
            <person name="Decker E.L."/>
            <person name="van Gessel N."/>
            <person name="Grimwood J."/>
            <person name="Hayes R.D."/>
            <person name="Graham S.W."/>
            <person name="Gunter L.E."/>
            <person name="McDaniel S.F."/>
            <person name="Hoernstein S.N.W."/>
            <person name="Larsson A."/>
            <person name="Li F.W."/>
            <person name="Perroud P.F."/>
            <person name="Phillips J."/>
            <person name="Ranjan P."/>
            <person name="Rokshar D.S."/>
            <person name="Rothfels C.J."/>
            <person name="Schneider L."/>
            <person name="Shu S."/>
            <person name="Stevenson D.W."/>
            <person name="Thummler F."/>
            <person name="Tillich M."/>
            <person name="Villarreal Aguilar J.C."/>
            <person name="Widiez T."/>
            <person name="Wong G.K."/>
            <person name="Wymore A."/>
            <person name="Zhang Y."/>
            <person name="Zimmer A.D."/>
            <person name="Quatrano R.S."/>
            <person name="Mayer K.F.X."/>
            <person name="Goodstein D."/>
            <person name="Casacuberta J.M."/>
            <person name="Vandepoele K."/>
            <person name="Reski R."/>
            <person name="Cuming A.C."/>
            <person name="Tuskan G.A."/>
            <person name="Maumus F."/>
            <person name="Salse J."/>
            <person name="Schmutz J."/>
            <person name="Rensing S.A."/>
        </authorList>
    </citation>
    <scope>NUCLEOTIDE SEQUENCE [LARGE SCALE GENOMIC DNA]</scope>
    <source>
        <strain evidence="2 3">cv. Gransden 2004</strain>
    </source>
</reference>
<evidence type="ECO:0000256" key="1">
    <source>
        <dbReference type="SAM" id="MobiDB-lite"/>
    </source>
</evidence>
<organism evidence="2 3">
    <name type="scientific">Physcomitrium patens</name>
    <name type="common">Spreading-leaved earth moss</name>
    <name type="synonym">Physcomitrella patens</name>
    <dbReference type="NCBI Taxonomy" id="3218"/>
    <lineage>
        <taxon>Eukaryota</taxon>
        <taxon>Viridiplantae</taxon>
        <taxon>Streptophyta</taxon>
        <taxon>Embryophyta</taxon>
        <taxon>Bryophyta</taxon>
        <taxon>Bryophytina</taxon>
        <taxon>Bryopsida</taxon>
        <taxon>Funariidae</taxon>
        <taxon>Funariales</taxon>
        <taxon>Funariaceae</taxon>
        <taxon>Physcomitrium</taxon>
    </lineage>
</organism>
<dbReference type="InParanoid" id="A0A7I4BC04"/>
<evidence type="ECO:0000313" key="3">
    <source>
        <dbReference type="Proteomes" id="UP000006727"/>
    </source>
</evidence>
<dbReference type="EMBL" id="ABEU02000017">
    <property type="status" value="NOT_ANNOTATED_CDS"/>
    <property type="molecule type" value="Genomic_DNA"/>
</dbReference>